<dbReference type="PROSITE" id="PS51257">
    <property type="entry name" value="PROKAR_LIPOPROTEIN"/>
    <property type="match status" value="1"/>
</dbReference>
<feature type="domain" description="SbsA Ig-like" evidence="4">
    <location>
        <begin position="60"/>
        <end position="163"/>
    </location>
</feature>
<reference evidence="5 6" key="1">
    <citation type="submission" date="2014-04" db="EMBL/GenBank/DDBJ databases">
        <title>Genome assembly of Hyalangium minutum DSM 14724.</title>
        <authorList>
            <person name="Sharma G."/>
            <person name="Subramanian S."/>
        </authorList>
    </citation>
    <scope>NUCLEOTIDE SEQUENCE [LARGE SCALE GENOMIC DNA]</scope>
    <source>
        <strain evidence="5 6">DSM 14724</strain>
    </source>
</reference>
<dbReference type="InterPro" id="IPR014755">
    <property type="entry name" value="Cu-Rt/internalin_Ig-like"/>
</dbReference>
<comment type="caution">
    <text evidence="5">The sequence shown here is derived from an EMBL/GenBank/DDBJ whole genome shotgun (WGS) entry which is preliminary data.</text>
</comment>
<proteinExistence type="predicted"/>
<evidence type="ECO:0000256" key="2">
    <source>
        <dbReference type="SAM" id="MobiDB-lite"/>
    </source>
</evidence>
<organism evidence="5 6">
    <name type="scientific">Hyalangium minutum</name>
    <dbReference type="NCBI Taxonomy" id="394096"/>
    <lineage>
        <taxon>Bacteria</taxon>
        <taxon>Pseudomonadati</taxon>
        <taxon>Myxococcota</taxon>
        <taxon>Myxococcia</taxon>
        <taxon>Myxococcales</taxon>
        <taxon>Cystobacterineae</taxon>
        <taxon>Archangiaceae</taxon>
        <taxon>Hyalangium</taxon>
    </lineage>
</organism>
<evidence type="ECO:0000256" key="1">
    <source>
        <dbReference type="ARBA" id="ARBA00022729"/>
    </source>
</evidence>
<dbReference type="Gene3D" id="2.60.40.1220">
    <property type="match status" value="2"/>
</dbReference>
<feature type="region of interest" description="Disordered" evidence="2">
    <location>
        <begin position="23"/>
        <end position="61"/>
    </location>
</feature>
<dbReference type="OrthoDB" id="5509639at2"/>
<feature type="domain" description="SbsA Ig-like" evidence="4">
    <location>
        <begin position="274"/>
        <end position="382"/>
    </location>
</feature>
<dbReference type="Pfam" id="PF13205">
    <property type="entry name" value="Big_5"/>
    <property type="match status" value="2"/>
</dbReference>
<evidence type="ECO:0000256" key="3">
    <source>
        <dbReference type="SAM" id="SignalP"/>
    </source>
</evidence>
<dbReference type="EMBL" id="JMCB01000001">
    <property type="protein sequence ID" value="KFE71761.1"/>
    <property type="molecule type" value="Genomic_DNA"/>
</dbReference>
<evidence type="ECO:0000313" key="6">
    <source>
        <dbReference type="Proteomes" id="UP000028725"/>
    </source>
</evidence>
<dbReference type="PATRIC" id="fig|394096.3.peg.20"/>
<evidence type="ECO:0000259" key="4">
    <source>
        <dbReference type="Pfam" id="PF13205"/>
    </source>
</evidence>
<gene>
    <name evidence="5" type="ORF">DB31_0022</name>
</gene>
<name>A0A085WVP8_9BACT</name>
<sequence length="652" mass="69188">MRRLSIFVLCAAFHALALSTGCGGDDPPPVPDAGTQPPPPLPDAGPPDAGPPDAGPVDLQPPVVITHQPEKDATGVPPETMVEVTFNEAMQPNRGTLQLIPGTGLPNNGVLVASPQDWDPTVHTVRFAFPQGLPLRKTLMVSIANFADAFGNPMQGVRSFSFTVSDGVAPAVSTSIPAEGASSVALATNEITLNFNQPMDITVGTLVPGGGLSLGAYTWVGNQSLKAPITSPLVNNGLYSVRLDNFRNANLKAFDGAPYLGDGKLDFGTGPDLIRPTVREGSPREAATSVPYDSTRFVVITFSEPMDTAQGVGKAELVDVERSTRTLLTPSWSSDGFVATYDVQFKLRPTATMKVDLSGFKDRAGNPFDPAPYLGDGSLNFTVAADTLKPYVSSSNVLDGTTDVYPVEVYATGGTPATALRKIFTFGFNEPMDRSVNSVRLAESGSPNSFRTIAGEWSTDGRTLKVTITPAASGQLPLLGNTGYFLDLTSLKDVAGNPLDTTLGAVGSNGRLDFATLSDNALLDHACAHALTVTPTSVLASVSANSSPRADTNHGHYEVTFASSSSPFEGFNRMQIPWRSHFLFMNRNVEVTVSDPANPNTPIQVSRAAVEPACPSALTYRARFTTSVDATVNVKFGPFTEQKFRFVYEQEY</sequence>
<evidence type="ECO:0000313" key="5">
    <source>
        <dbReference type="EMBL" id="KFE71761.1"/>
    </source>
</evidence>
<feature type="compositionally biased region" description="Pro residues" evidence="2">
    <location>
        <begin position="26"/>
        <end position="54"/>
    </location>
</feature>
<dbReference type="InterPro" id="IPR032812">
    <property type="entry name" value="SbsA_Ig"/>
</dbReference>
<dbReference type="RefSeq" id="WP_044180449.1">
    <property type="nucleotide sequence ID" value="NZ_JMCB01000001.1"/>
</dbReference>
<accession>A0A085WVP8</accession>
<feature type="chain" id="PRO_5001799997" description="SbsA Ig-like domain-containing protein" evidence="3">
    <location>
        <begin position="18"/>
        <end position="652"/>
    </location>
</feature>
<protein>
    <recommendedName>
        <fullName evidence="4">SbsA Ig-like domain-containing protein</fullName>
    </recommendedName>
</protein>
<feature type="signal peptide" evidence="3">
    <location>
        <begin position="1"/>
        <end position="17"/>
    </location>
</feature>
<dbReference type="Proteomes" id="UP000028725">
    <property type="component" value="Unassembled WGS sequence"/>
</dbReference>
<dbReference type="STRING" id="394096.DB31_0022"/>
<dbReference type="AlphaFoldDB" id="A0A085WVP8"/>
<keyword evidence="1 3" id="KW-0732">Signal</keyword>
<keyword evidence="6" id="KW-1185">Reference proteome</keyword>